<gene>
    <name evidence="1" type="ORF">SVIM_LOCUS186118</name>
</gene>
<sequence length="75" mass="7664">MRIMTRFLPIFPTNLMVLGEGAPAIACKEIPNNSACGTSGSGLWGVGNLRTGCGGGSLVTVFWIGALGGVLNLKV</sequence>
<name>A0A6N2L977_SALVM</name>
<accession>A0A6N2L977</accession>
<evidence type="ECO:0000313" key="1">
    <source>
        <dbReference type="EMBL" id="VFU36601.1"/>
    </source>
</evidence>
<proteinExistence type="predicted"/>
<dbReference type="EMBL" id="CAADRP010001125">
    <property type="protein sequence ID" value="VFU36601.1"/>
    <property type="molecule type" value="Genomic_DNA"/>
</dbReference>
<organism evidence="1">
    <name type="scientific">Salix viminalis</name>
    <name type="common">Common osier</name>
    <name type="synonym">Basket willow</name>
    <dbReference type="NCBI Taxonomy" id="40686"/>
    <lineage>
        <taxon>Eukaryota</taxon>
        <taxon>Viridiplantae</taxon>
        <taxon>Streptophyta</taxon>
        <taxon>Embryophyta</taxon>
        <taxon>Tracheophyta</taxon>
        <taxon>Spermatophyta</taxon>
        <taxon>Magnoliopsida</taxon>
        <taxon>eudicotyledons</taxon>
        <taxon>Gunneridae</taxon>
        <taxon>Pentapetalae</taxon>
        <taxon>rosids</taxon>
        <taxon>fabids</taxon>
        <taxon>Malpighiales</taxon>
        <taxon>Salicaceae</taxon>
        <taxon>Saliceae</taxon>
        <taxon>Salix</taxon>
    </lineage>
</organism>
<dbReference type="AlphaFoldDB" id="A0A6N2L977"/>
<reference evidence="1" key="1">
    <citation type="submission" date="2019-03" db="EMBL/GenBank/DDBJ databases">
        <authorList>
            <person name="Mank J."/>
            <person name="Almeida P."/>
        </authorList>
    </citation>
    <scope>NUCLEOTIDE SEQUENCE</scope>
    <source>
        <strain evidence="1">78183</strain>
    </source>
</reference>
<protein>
    <submittedName>
        <fullName evidence="1">Uncharacterized protein</fullName>
    </submittedName>
</protein>